<dbReference type="InterPro" id="IPR012947">
    <property type="entry name" value="tRNA_SAD"/>
</dbReference>
<dbReference type="PANTHER" id="PTHR43462">
    <property type="entry name" value="ALANYL-TRNA EDITING PROTEIN"/>
    <property type="match status" value="1"/>
</dbReference>
<feature type="domain" description="Alanyl-transfer RNA synthetases family profile" evidence="9">
    <location>
        <begin position="1"/>
        <end position="222"/>
    </location>
</feature>
<evidence type="ECO:0000313" key="11">
    <source>
        <dbReference type="Proteomes" id="UP001153737"/>
    </source>
</evidence>
<dbReference type="InterPro" id="IPR018163">
    <property type="entry name" value="Thr/Ala-tRNA-synth_IIc_edit"/>
</dbReference>
<dbReference type="AlphaFoldDB" id="A0A9N9SM59"/>
<name>A0A9N9SM59_PHACE</name>
<dbReference type="PROSITE" id="PS50860">
    <property type="entry name" value="AA_TRNA_LIGASE_II_ALA"/>
    <property type="match status" value="1"/>
</dbReference>
<dbReference type="GO" id="GO:0004813">
    <property type="term" value="F:alanine-tRNA ligase activity"/>
    <property type="evidence" value="ECO:0007669"/>
    <property type="project" value="InterPro"/>
</dbReference>
<comment type="subcellular location">
    <subcellularLocation>
        <location evidence="2">Cytoplasm</location>
    </subcellularLocation>
</comment>
<dbReference type="GO" id="GO:0005524">
    <property type="term" value="F:ATP binding"/>
    <property type="evidence" value="ECO:0007669"/>
    <property type="project" value="InterPro"/>
</dbReference>
<comment type="cofactor">
    <cofactor evidence="1">
        <name>Zn(2+)</name>
        <dbReference type="ChEBI" id="CHEBI:29105"/>
    </cofactor>
</comment>
<dbReference type="EMBL" id="OU896714">
    <property type="protein sequence ID" value="CAG9824782.1"/>
    <property type="molecule type" value="Genomic_DNA"/>
</dbReference>
<dbReference type="Gene3D" id="2.40.30.130">
    <property type="match status" value="1"/>
</dbReference>
<dbReference type="GO" id="GO:0046872">
    <property type="term" value="F:metal ion binding"/>
    <property type="evidence" value="ECO:0007669"/>
    <property type="project" value="UniProtKB-KW"/>
</dbReference>
<evidence type="ECO:0000313" key="10">
    <source>
        <dbReference type="EMBL" id="CAG9824782.1"/>
    </source>
</evidence>
<keyword evidence="5" id="KW-0479">Metal-binding</keyword>
<dbReference type="GO" id="GO:0002196">
    <property type="term" value="F:Ser-tRNA(Ala) deacylase activity"/>
    <property type="evidence" value="ECO:0007669"/>
    <property type="project" value="TreeGrafter"/>
</dbReference>
<dbReference type="FunFam" id="2.40.30.130:FF:000003">
    <property type="entry name" value="alanyl-tRNA editing protein Aarsd1"/>
    <property type="match status" value="1"/>
</dbReference>
<dbReference type="SUPFAM" id="SSF55186">
    <property type="entry name" value="ThrRS/AlaRS common domain"/>
    <property type="match status" value="1"/>
</dbReference>
<dbReference type="InterPro" id="IPR018165">
    <property type="entry name" value="Ala-tRNA-synth_IIc_core"/>
</dbReference>
<evidence type="ECO:0000256" key="3">
    <source>
        <dbReference type="ARBA" id="ARBA00008429"/>
    </source>
</evidence>
<proteinExistence type="inferred from homology"/>
<evidence type="ECO:0000256" key="1">
    <source>
        <dbReference type="ARBA" id="ARBA00001947"/>
    </source>
</evidence>
<dbReference type="SUPFAM" id="SSF50447">
    <property type="entry name" value="Translation proteins"/>
    <property type="match status" value="1"/>
</dbReference>
<keyword evidence="7" id="KW-0648">Protein biosynthesis</keyword>
<dbReference type="Pfam" id="PF07973">
    <property type="entry name" value="tRNA_SAD"/>
    <property type="match status" value="1"/>
</dbReference>
<dbReference type="GO" id="GO:0006419">
    <property type="term" value="P:alanyl-tRNA aminoacylation"/>
    <property type="evidence" value="ECO:0007669"/>
    <property type="project" value="InterPro"/>
</dbReference>
<evidence type="ECO:0000256" key="6">
    <source>
        <dbReference type="ARBA" id="ARBA00022833"/>
    </source>
</evidence>
<dbReference type="Proteomes" id="UP001153737">
    <property type="component" value="Chromosome 8"/>
</dbReference>
<dbReference type="Gene3D" id="3.30.980.10">
    <property type="entry name" value="Threonyl-trna Synthetase, Chain A, domain 2"/>
    <property type="match status" value="1"/>
</dbReference>
<reference evidence="10" key="2">
    <citation type="submission" date="2022-10" db="EMBL/GenBank/DDBJ databases">
        <authorList>
            <consortium name="ENA_rothamsted_submissions"/>
            <consortium name="culmorum"/>
            <person name="King R."/>
        </authorList>
    </citation>
    <scope>NUCLEOTIDE SEQUENCE</scope>
</reference>
<dbReference type="PANTHER" id="PTHR43462:SF1">
    <property type="entry name" value="ALANYL-TRNA EDITING PROTEIN AARSD1"/>
    <property type="match status" value="1"/>
</dbReference>
<keyword evidence="6" id="KW-0862">Zinc</keyword>
<dbReference type="FunFam" id="3.30.980.10:FF:000007">
    <property type="entry name" value="alanyl-tRNA editing protein Aarsd1"/>
    <property type="match status" value="1"/>
</dbReference>
<evidence type="ECO:0000256" key="8">
    <source>
        <dbReference type="ARBA" id="ARBA00053555"/>
    </source>
</evidence>
<dbReference type="GO" id="GO:0005737">
    <property type="term" value="C:cytoplasm"/>
    <property type="evidence" value="ECO:0007669"/>
    <property type="project" value="UniProtKB-SubCell"/>
</dbReference>
<dbReference type="OrthoDB" id="288942at2759"/>
<dbReference type="InterPro" id="IPR009000">
    <property type="entry name" value="Transl_B-barrel_sf"/>
</dbReference>
<organism evidence="10 11">
    <name type="scientific">Phaedon cochleariae</name>
    <name type="common">Mustard beetle</name>
    <dbReference type="NCBI Taxonomy" id="80249"/>
    <lineage>
        <taxon>Eukaryota</taxon>
        <taxon>Metazoa</taxon>
        <taxon>Ecdysozoa</taxon>
        <taxon>Arthropoda</taxon>
        <taxon>Hexapoda</taxon>
        <taxon>Insecta</taxon>
        <taxon>Pterygota</taxon>
        <taxon>Neoptera</taxon>
        <taxon>Endopterygota</taxon>
        <taxon>Coleoptera</taxon>
        <taxon>Polyphaga</taxon>
        <taxon>Cucujiformia</taxon>
        <taxon>Chrysomeloidea</taxon>
        <taxon>Chrysomelidae</taxon>
        <taxon>Chrysomelinae</taxon>
        <taxon>Chrysomelini</taxon>
        <taxon>Phaedon</taxon>
    </lineage>
</organism>
<evidence type="ECO:0000256" key="4">
    <source>
        <dbReference type="ARBA" id="ARBA00022490"/>
    </source>
</evidence>
<sequence length="402" mass="45940">MVFKCQKDSFLKEFTTKVAVCQKAISHNEGFEVILEDTILFPEGGGQPCDYGFLNDIPIKQVLRREDKAIHYVNQPLEVGTEVLQKIDWERRFDHMQQHSGQHLLSAVLEKEFQSPTVSWWLGEETSYIELDIQKISDVQIKKTEEIVNQYIRQGKTVTVTILSKDTPAEELELVRSAKDLPADHVGDIRVINIEGIDSNMCCGTHVTNLSQLQVIKLLHTEKSKRKDKILLHFLVGNRVVNRLDVCIDRERRLTSLLNNNPSQHPELIEKLQKNVKSLNKNTQTLLKDIAILEVHKLKTMPHPPKYFSLHRKEAEPDFMNTFIKELGKTEIFLFLSTGDEKQSGNIVLYGDEKAVADLGQKVCELLDGKGAGKGNKFQAKVNKMANRKSAEKYITEYFNKS</sequence>
<keyword evidence="4" id="KW-0963">Cytoplasm</keyword>
<reference evidence="10" key="1">
    <citation type="submission" date="2022-01" db="EMBL/GenBank/DDBJ databases">
        <authorList>
            <person name="King R."/>
        </authorList>
    </citation>
    <scope>NUCLEOTIDE SEQUENCE</scope>
</reference>
<protein>
    <recommendedName>
        <fullName evidence="9">Alanyl-transfer RNA synthetases family profile domain-containing protein</fullName>
    </recommendedName>
</protein>
<comment type="function">
    <text evidence="8">Functions in trans to edit the amino acid moiety from incorrectly charged tRNA(Ala).</text>
</comment>
<evidence type="ECO:0000256" key="7">
    <source>
        <dbReference type="ARBA" id="ARBA00022917"/>
    </source>
</evidence>
<dbReference type="InterPro" id="IPR051335">
    <property type="entry name" value="Alanyl-tRNA_Editing_Enzymes"/>
</dbReference>
<dbReference type="SMART" id="SM00863">
    <property type="entry name" value="tRNA_SAD"/>
    <property type="match status" value="1"/>
</dbReference>
<dbReference type="GO" id="GO:0003676">
    <property type="term" value="F:nucleic acid binding"/>
    <property type="evidence" value="ECO:0007669"/>
    <property type="project" value="InterPro"/>
</dbReference>
<accession>A0A9N9SM59</accession>
<evidence type="ECO:0000256" key="5">
    <source>
        <dbReference type="ARBA" id="ARBA00022723"/>
    </source>
</evidence>
<keyword evidence="11" id="KW-1185">Reference proteome</keyword>
<evidence type="ECO:0000256" key="2">
    <source>
        <dbReference type="ARBA" id="ARBA00004496"/>
    </source>
</evidence>
<comment type="similarity">
    <text evidence="3">Belongs to the class-II aminoacyl-tRNA synthetase family. Alax-L subfamily.</text>
</comment>
<evidence type="ECO:0000259" key="9">
    <source>
        <dbReference type="PROSITE" id="PS50860"/>
    </source>
</evidence>
<gene>
    <name evidence="10" type="ORF">PHAECO_LOCUS12161</name>
</gene>